<dbReference type="EMBL" id="MU853912">
    <property type="protein sequence ID" value="KAK3935682.1"/>
    <property type="molecule type" value="Genomic_DNA"/>
</dbReference>
<evidence type="ECO:0000259" key="2">
    <source>
        <dbReference type="PROSITE" id="PS50011"/>
    </source>
</evidence>
<feature type="domain" description="Protein kinase" evidence="2">
    <location>
        <begin position="543"/>
        <end position="750"/>
    </location>
</feature>
<comment type="caution">
    <text evidence="3">The sequence shown here is derived from an EMBL/GenBank/DDBJ whole genome shotgun (WGS) entry which is preliminary data.</text>
</comment>
<dbReference type="InterPro" id="IPR052396">
    <property type="entry name" value="Meiotic_Drive_Suppr_Kinase"/>
</dbReference>
<feature type="region of interest" description="Disordered" evidence="1">
    <location>
        <begin position="393"/>
        <end position="484"/>
    </location>
</feature>
<dbReference type="InterPro" id="IPR011009">
    <property type="entry name" value="Kinase-like_dom_sf"/>
</dbReference>
<dbReference type="Proteomes" id="UP001303473">
    <property type="component" value="Unassembled WGS sequence"/>
</dbReference>
<keyword evidence="4" id="KW-1185">Reference proteome</keyword>
<dbReference type="InterPro" id="IPR000719">
    <property type="entry name" value="Prot_kinase_dom"/>
</dbReference>
<dbReference type="Gene3D" id="1.10.510.10">
    <property type="entry name" value="Transferase(Phosphotransferase) domain 1"/>
    <property type="match status" value="1"/>
</dbReference>
<sequence>MDANTELERLKRELAAERLRREEAEQQRQREQQQTRSTTLSGYIEACHDLLFTKFAVETDKSFTSTGPTTNPKHKLCPKRLLPWGSFLEEQRTAFGTLYSIFPAETEEAFESRHFLQGLGARVSWKKIANERDLEHFQHNSVEYPVRSIVQRLALEETVKDEFDVGDGILFENHPYAVADVAEQVMSQLTTRPPPPPVTPDRSRQGPDSLYPGPGQFRPDQICVYRRDDGTSIRRKIAYIIEYKAPHKLTPPHLRLGLRPMDIYNEVVNRVTKPMADDPEALFQYHADRLAAAAVTQTFHYMIEAGLEHGFLTTGETIADPTTLYYHLAEPGQEVLAHPANYRYCTAVGQVLAFSLMALGQSGQREHGQEERRLAIDGLDTWTEDYEEMLRAMPATQRTPPPSSPGYRPTTYQTVDRSPYLLRNKTSRATRAGHSGTNLDRVRRSPSPSDDESGGMRMPETPTPTQARGGGRGSSSDGAGGRGRGRRFCTQKCLLGLVQGGLLDENCPNVSLHRGRGGSARHPVDHSEWLRLLREELKRTLDDGVVRMWKQGARGVMFQVTLLVHGYTFVSKATISAFVEDLVHEAEVYDRLQPLQGVCVPVFLGAVDLRGLGRIYYYDLRVRLVHMAFMSWAGDSLDEDQALESTAAQRLAQELVRSVRALHATGVAHTDVRKPNALWCRETRRVMLIDFERAVLVDPHRAPLAQVVPNKRARERQGLDSFISVHEVHSKAKCQRQLSNDILVAKAIFT</sequence>
<feature type="region of interest" description="Disordered" evidence="1">
    <location>
        <begin position="189"/>
        <end position="216"/>
    </location>
</feature>
<feature type="region of interest" description="Disordered" evidence="1">
    <location>
        <begin position="19"/>
        <end position="38"/>
    </location>
</feature>
<dbReference type="AlphaFoldDB" id="A0AAN6N1D1"/>
<dbReference type="PROSITE" id="PS50011">
    <property type="entry name" value="PROTEIN_KINASE_DOM"/>
    <property type="match status" value="1"/>
</dbReference>
<protein>
    <recommendedName>
        <fullName evidence="2">Protein kinase domain-containing protein</fullName>
    </recommendedName>
</protein>
<evidence type="ECO:0000256" key="1">
    <source>
        <dbReference type="SAM" id="MobiDB-lite"/>
    </source>
</evidence>
<dbReference type="Pfam" id="PF06293">
    <property type="entry name" value="Kdo"/>
    <property type="match status" value="1"/>
</dbReference>
<feature type="compositionally biased region" description="Basic and acidic residues" evidence="1">
    <location>
        <begin position="19"/>
        <end position="33"/>
    </location>
</feature>
<dbReference type="PANTHER" id="PTHR37171">
    <property type="entry name" value="SERINE/THREONINE-PROTEIN KINASE YRZF-RELATED"/>
    <property type="match status" value="1"/>
</dbReference>
<evidence type="ECO:0000313" key="4">
    <source>
        <dbReference type="Proteomes" id="UP001303473"/>
    </source>
</evidence>
<evidence type="ECO:0000313" key="3">
    <source>
        <dbReference type="EMBL" id="KAK3935682.1"/>
    </source>
</evidence>
<dbReference type="GO" id="GO:0005524">
    <property type="term" value="F:ATP binding"/>
    <property type="evidence" value="ECO:0007669"/>
    <property type="project" value="InterPro"/>
</dbReference>
<dbReference type="SUPFAM" id="SSF56112">
    <property type="entry name" value="Protein kinase-like (PK-like)"/>
    <property type="match status" value="1"/>
</dbReference>
<name>A0AAN6N1D1_9PEZI</name>
<reference evidence="4" key="1">
    <citation type="journal article" date="2023" name="Mol. Phylogenet. Evol.">
        <title>Genome-scale phylogeny and comparative genomics of the fungal order Sordariales.</title>
        <authorList>
            <person name="Hensen N."/>
            <person name="Bonometti L."/>
            <person name="Westerberg I."/>
            <person name="Brannstrom I.O."/>
            <person name="Guillou S."/>
            <person name="Cros-Aarteil S."/>
            <person name="Calhoun S."/>
            <person name="Haridas S."/>
            <person name="Kuo A."/>
            <person name="Mondo S."/>
            <person name="Pangilinan J."/>
            <person name="Riley R."/>
            <person name="LaButti K."/>
            <person name="Andreopoulos B."/>
            <person name="Lipzen A."/>
            <person name="Chen C."/>
            <person name="Yan M."/>
            <person name="Daum C."/>
            <person name="Ng V."/>
            <person name="Clum A."/>
            <person name="Steindorff A."/>
            <person name="Ohm R.A."/>
            <person name="Martin F."/>
            <person name="Silar P."/>
            <person name="Natvig D.O."/>
            <person name="Lalanne C."/>
            <person name="Gautier V."/>
            <person name="Ament-Velasquez S.L."/>
            <person name="Kruys A."/>
            <person name="Hutchinson M.I."/>
            <person name="Powell A.J."/>
            <person name="Barry K."/>
            <person name="Miller A.N."/>
            <person name="Grigoriev I.V."/>
            <person name="Debuchy R."/>
            <person name="Gladieux P."/>
            <person name="Hiltunen Thoren M."/>
            <person name="Johannesson H."/>
        </authorList>
    </citation>
    <scope>NUCLEOTIDE SEQUENCE [LARGE SCALE GENOMIC DNA]</scope>
    <source>
        <strain evidence="4">CBS 340.73</strain>
    </source>
</reference>
<proteinExistence type="predicted"/>
<organism evidence="3 4">
    <name type="scientific">Diplogelasinospora grovesii</name>
    <dbReference type="NCBI Taxonomy" id="303347"/>
    <lineage>
        <taxon>Eukaryota</taxon>
        <taxon>Fungi</taxon>
        <taxon>Dikarya</taxon>
        <taxon>Ascomycota</taxon>
        <taxon>Pezizomycotina</taxon>
        <taxon>Sordariomycetes</taxon>
        <taxon>Sordariomycetidae</taxon>
        <taxon>Sordariales</taxon>
        <taxon>Diplogelasinosporaceae</taxon>
        <taxon>Diplogelasinospora</taxon>
    </lineage>
</organism>
<dbReference type="PANTHER" id="PTHR37171:SF1">
    <property type="entry name" value="SERINE_THREONINE-PROTEIN KINASE YRZF-RELATED"/>
    <property type="match status" value="1"/>
</dbReference>
<accession>A0AAN6N1D1</accession>
<feature type="compositionally biased region" description="Gly residues" evidence="1">
    <location>
        <begin position="468"/>
        <end position="482"/>
    </location>
</feature>
<dbReference type="GO" id="GO:0004672">
    <property type="term" value="F:protein kinase activity"/>
    <property type="evidence" value="ECO:0007669"/>
    <property type="project" value="InterPro"/>
</dbReference>
<gene>
    <name evidence="3" type="ORF">QBC46DRAFT_412796</name>
</gene>